<evidence type="ECO:0000256" key="1">
    <source>
        <dbReference type="SAM" id="MobiDB-lite"/>
    </source>
</evidence>
<organism evidence="2 3">
    <name type="scientific">Blepharisma stoltei</name>
    <dbReference type="NCBI Taxonomy" id="1481888"/>
    <lineage>
        <taxon>Eukaryota</taxon>
        <taxon>Sar</taxon>
        <taxon>Alveolata</taxon>
        <taxon>Ciliophora</taxon>
        <taxon>Postciliodesmatophora</taxon>
        <taxon>Heterotrichea</taxon>
        <taxon>Heterotrichida</taxon>
        <taxon>Blepharismidae</taxon>
        <taxon>Blepharisma</taxon>
    </lineage>
</organism>
<feature type="compositionally biased region" description="Polar residues" evidence="1">
    <location>
        <begin position="33"/>
        <end position="47"/>
    </location>
</feature>
<dbReference type="EMBL" id="CAJZBQ010000018">
    <property type="protein sequence ID" value="CAG9317243.1"/>
    <property type="molecule type" value="Genomic_DNA"/>
</dbReference>
<feature type="region of interest" description="Disordered" evidence="1">
    <location>
        <begin position="1"/>
        <end position="81"/>
    </location>
</feature>
<evidence type="ECO:0000313" key="2">
    <source>
        <dbReference type="EMBL" id="CAG9317243.1"/>
    </source>
</evidence>
<evidence type="ECO:0000313" key="3">
    <source>
        <dbReference type="Proteomes" id="UP001162131"/>
    </source>
</evidence>
<sequence>MSTQASQFENAPILQNSPQFHPLSVSLKEKQEYNSQSEKQEQLNTEMDSWKQSKNEDISNESRYTEVSGATDTSMKLLESRQNSEKFNGIFEKDVSTSIKSFMAPEDEDYYQKTSYILNNISLNSSNRSSMLSEYGNTKQNNHRGRSICTGCIII</sequence>
<accession>A0AAU9IVN0</accession>
<protein>
    <submittedName>
        <fullName evidence="2">Uncharacterized protein</fullName>
    </submittedName>
</protein>
<reference evidence="2" key="1">
    <citation type="submission" date="2021-09" db="EMBL/GenBank/DDBJ databases">
        <authorList>
            <consortium name="AG Swart"/>
            <person name="Singh M."/>
            <person name="Singh A."/>
            <person name="Seah K."/>
            <person name="Emmerich C."/>
        </authorList>
    </citation>
    <scope>NUCLEOTIDE SEQUENCE</scope>
    <source>
        <strain evidence="2">ATCC30299</strain>
    </source>
</reference>
<keyword evidence="3" id="KW-1185">Reference proteome</keyword>
<name>A0AAU9IVN0_9CILI</name>
<feature type="compositionally biased region" description="Polar residues" evidence="1">
    <location>
        <begin position="1"/>
        <end position="19"/>
    </location>
</feature>
<gene>
    <name evidence="2" type="ORF">BSTOLATCC_MIC18497</name>
</gene>
<dbReference type="Proteomes" id="UP001162131">
    <property type="component" value="Unassembled WGS sequence"/>
</dbReference>
<dbReference type="AlphaFoldDB" id="A0AAU9IVN0"/>
<feature type="compositionally biased region" description="Basic and acidic residues" evidence="1">
    <location>
        <begin position="48"/>
        <end position="57"/>
    </location>
</feature>
<proteinExistence type="predicted"/>
<comment type="caution">
    <text evidence="2">The sequence shown here is derived from an EMBL/GenBank/DDBJ whole genome shotgun (WGS) entry which is preliminary data.</text>
</comment>